<protein>
    <submittedName>
        <fullName evidence="1">Uncharacterized protein</fullName>
    </submittedName>
</protein>
<name>A0A5J4WBW1_9EUKA</name>
<gene>
    <name evidence="1" type="ORF">EZS28_012320</name>
</gene>
<evidence type="ECO:0000313" key="2">
    <source>
        <dbReference type="Proteomes" id="UP000324800"/>
    </source>
</evidence>
<reference evidence="1 2" key="1">
    <citation type="submission" date="2019-03" db="EMBL/GenBank/DDBJ databases">
        <title>Single cell metagenomics reveals metabolic interactions within the superorganism composed of flagellate Streblomastix strix and complex community of Bacteroidetes bacteria on its surface.</title>
        <authorList>
            <person name="Treitli S.C."/>
            <person name="Kolisko M."/>
            <person name="Husnik F."/>
            <person name="Keeling P."/>
            <person name="Hampl V."/>
        </authorList>
    </citation>
    <scope>NUCLEOTIDE SEQUENCE [LARGE SCALE GENOMIC DNA]</scope>
    <source>
        <strain evidence="1">ST1C</strain>
    </source>
</reference>
<dbReference type="Proteomes" id="UP000324800">
    <property type="component" value="Unassembled WGS sequence"/>
</dbReference>
<dbReference type="EMBL" id="SNRW01002641">
    <property type="protein sequence ID" value="KAA6392153.1"/>
    <property type="molecule type" value="Genomic_DNA"/>
</dbReference>
<proteinExistence type="predicted"/>
<organism evidence="1 2">
    <name type="scientific">Streblomastix strix</name>
    <dbReference type="NCBI Taxonomy" id="222440"/>
    <lineage>
        <taxon>Eukaryota</taxon>
        <taxon>Metamonada</taxon>
        <taxon>Preaxostyla</taxon>
        <taxon>Oxymonadida</taxon>
        <taxon>Streblomastigidae</taxon>
        <taxon>Streblomastix</taxon>
    </lineage>
</organism>
<comment type="caution">
    <text evidence="1">The sequence shown here is derived from an EMBL/GenBank/DDBJ whole genome shotgun (WGS) entry which is preliminary data.</text>
</comment>
<sequence>MKMIGDSVGYSILSGFINVISGSLSINNIEIKDIIISDSPIILISENAESISIINCQFTDITRTTIDDSTTKIGGTIEATIGGSSGQLSIQNTNFTLCISEQSYQAGAISLIIKNQGVVSISQTSFIRCESDQGSGIYTQVLSGGTLTIDGTCPFVCCKARLDLGASFYSTVSGTNSKLILKDDIQFEGFMKDQDENKQTQFGQASGAYIELSNDGIIEINKITLNDCKGINGGGMQINSLSAQKQTFNGTQFTNCVADQNGGGLYCIINSGEIEMNEIIMIECSGLNGGGIYSSIDQSGQLTIKDSCLFTSCSSTSGNGGGIYIDIDFSQQCKISVQSSTFDQCLALNPQISNIHKGFGSGIFISGINWDSINNGINLGQVEYINCEADQGDKGLFIVMNELRQLCRLGNPRGQYVQSKDYIDEISQQSLLMGYRGSPNQFESATSEDLLSKISVLEYYWTDSGNQWHISTMNSGINRLSCGLKANPCKTINYALNSNPLLFEGSYNPTTDIATMVLLEDDMIDTVININTDTILGNKIAIQSLNGGEGKTLSVDDMYKIGSNTESNTLFSVYGDGTILYLYQLKLNNLQETATSPLILLTGNSANNIDAQLHIENCIFAQSGNAPLSEFKHNLIQISGGTSTIKDVSISNYLFSNEKRVINVETIANTKVYQLKLRGTTISKIIQQGYDGGSVLKATINSGSSIQLLDYCLFEDCISESGFGGALNIVLDGGILNIKETMMKKCKALNGGGIYASISSMQQLLIAYEVYFEECEAFSVSDSQGRGGGIYINMEQNAPYGFILGVNLHFDINKASQYGRDLFVYCKNIFDLDVNSRFLFDVFNESYDKQNALYGTEFTPQEQLGRYQMINFDLLTLMLPFQSDIIYISDDDQIAKDSQQCGRVILPCKTLHYGKTQVTTPEWVAETIPQTSSGAQQINYTFIIIYEILITLPFETQADNVIIRGAFPEEYQYSTQRAILKLKEKGQIVCSDLAQWQQQGQLDKRGVNQNLFINYLEFVLPDDFEIKSIVKVIGNKESQTYGRNVEIKIEDCIIKQESPLVISSGFLKAEPFITQKIHIQLANVIAEECKTTKSGISSTIKVLESAQSNSDSFLPLWLREKEIQIEGSGLLISFERSMPTIKADGIQFSSQTISLEKGFELDLIGESENSTQIMQNDSTHHLFILEDSQLTLSELTVELWRSESGLIRSQGNQMSQVNGLRVNGRNLEGAFAQGSIFEVISGDLSLVDIKIKDVNIIENKQEIISENKRRVKMKGLIEMKENGQYLYVEKFLITNINVEQTENNNKWSSIMMNSGHLKLRDGTFLGEAYTSSGSAIRAQPTGPSTIDVEGVLFKGQGASTNVKGGAVYVDMREFDVQITFRRCIFIGNKADYGSNVFIAYSRSYQLIKQNSFIGCTAIVENSYEQDISVCYSVGNNEIFIDERNLIHSSWQRQKSEGVVRFIANSDKDHLFDPSVKCGQLTNPCDTFQTLSRYLQSEIESADGSTGRVETLIFDKGEFTQPFINISLARSDIINIVGSGKDQTQIISQPNNIYLMIQGGVNQIIVIERLTLALSPASPMNGFISTQGAEAGLVLQDMRVQGYLETSPYNTMLEPPYLFSIEGFVNFQDVIFEHIYLRTGAILQVVGLRRITDDNRMELLGQTSIGFHSCLFDDITSNETVIIQLKEKDFEKTTKFVFQDSIFSDCSTTLQLGIKDLKGGLLTRNMIYLAWGENESSKKDIKIITIIETLFTNCSAIIPGMEAIIEVKQDIEENSFYYQAQSNELYEDGEIVFDKIYKHGLIYIHSAVGSAITVTRLTLNLQDSIFVEPMCYGNMLYLNQTQTTINNCYFNGYNSTQTDMIIVEGEQISDVFCPNNPQYFSSTDYSLIYITQGSFLGESAIFEETHVGGIKDDQGYLIWPIENATKLPIYARGKVRSNQKAIYSMGDYTWLDNRKKWYGILISNDGKHFFGVDGKENEPVRLDVYIEEGEQFINFIRFELAKWQAWLVPPLIVDMKRIKKLNKYKNSKNKKKKGKTKKKLFNKMKFNELKMSKGKQ</sequence>
<evidence type="ECO:0000313" key="1">
    <source>
        <dbReference type="EMBL" id="KAA6392153.1"/>
    </source>
</evidence>
<accession>A0A5J4WBW1</accession>
<dbReference type="OrthoDB" id="75921at2759"/>